<feature type="compositionally biased region" description="Basic and acidic residues" evidence="1">
    <location>
        <begin position="26"/>
        <end position="39"/>
    </location>
</feature>
<dbReference type="Pfam" id="PF09169">
    <property type="entry name" value="BRCA-2_helical"/>
    <property type="match status" value="1"/>
</dbReference>
<dbReference type="OrthoDB" id="21095at2759"/>
<dbReference type="PANTHER" id="PTHR11289">
    <property type="entry name" value="BREAST CANCER TYPE 2 SUSCEPTIBILITY PROTEIN BRCA2"/>
    <property type="match status" value="1"/>
</dbReference>
<keyword evidence="6" id="KW-1185">Reference proteome</keyword>
<feature type="compositionally biased region" description="Basic and acidic residues" evidence="1">
    <location>
        <begin position="63"/>
        <end position="86"/>
    </location>
</feature>
<feature type="region of interest" description="Disordered" evidence="1">
    <location>
        <begin position="302"/>
        <end position="321"/>
    </location>
</feature>
<dbReference type="InterPro" id="IPR012340">
    <property type="entry name" value="NA-bd_OB-fold"/>
</dbReference>
<dbReference type="InterPro" id="IPR015252">
    <property type="entry name" value="BRCA2_hlx"/>
</dbReference>
<feature type="compositionally biased region" description="Polar residues" evidence="1">
    <location>
        <begin position="45"/>
        <end position="59"/>
    </location>
</feature>
<proteinExistence type="predicted"/>
<sequence>MLRLRGMRNSDENAHDRRTVGQNDENAPRKARTTEESKAARRPLSNLSNTNSRVNNVTQLKKRPLDNRNVSEHVGKVNDPSLGDRRLRPRVNGPIEPDSQTTCSNTSKRKSSRKKSSKLHATRDLPQEPDADKIHRKTIYVSPPSPIREPEIKDGNDAVNSLFQTGSGKNVAISVAKVKEYEQLWNQEISVDLPPQEESESVDIPSLFQTGRGRLVKISPEAVHKYELQLHDEEENKCVERDEASIVSLFQTGTGKKVKISREKVREYEERIVQIVQDARADEMAASSGIGNTEILAIYSQSHLDGPPPTATSGASAPPQDVNFDTGFNSLDIAQGHELPQVQMNSLFQTGSGRTVKISTKQTEVYERKLFSDDEPISPKSHSGPLQDKIVVRPIPNAQPTANISSSEFVTSMFQTGSGRNVTVSTEKLRCYEEKIQNDTDFITSIQESSQTPTNSTEIIQSPGDDSESVGSLIQTGLGQRIEISAEKLGEYEKKVIEFTNEVETKPATIGQTHIYSPRDFKRPRNRKENADSNQSNISVPSLFQTGSGRTVEVSLESVAKYYSQLQHASEELMADNELHGQHGTHLAKSRKSTDDHIDITPLDTTSTNIEPTVTSIFQTSRGNAIRIPVSKVKKYEQLVRHEMSETGGSSANHEHENKHHEPPDETHPSRLLVNSSQAIESHKEQSSYNTAHYNYGSPQLISSLFQTGSGRNVSILAENVKAYELRFENDKEELQQCDGPSLSTQTLACATVQVPGNTEISVEKLNRKVSGRANEFIDENNSKGEKSSTTKKPPITASESLSTKLTNNSNCAVGIDSNYNVLLTTNEENEIDASFVKKPVKTKLSVATAKRDARTFRPPRAMQSLPPTSTKAPLPKCKAVFFAASQFPVQVLEVWKFDLLSSCPSAFSKNPFKSAIQSISAENAHAVSFDHLGKPHLEFQDGFVAATDLYNYMVSLKFLVPAIGATPSWFKNHFRWIVLKCASMERVFVPQLFGKYCTQAQVASQISRRHLRELEKSERPILKKVYERDTHAGNAMVLFVAAAFESHWILSDGWYGIAAVPDTFLAGKGSEVVGSKLVIWNSALLNNPEGINPLDAPVNQSDETRGFDQFDVAADPYLIIHANSTRRVHWKTKLGVETPHFLLRSLPLRSLKQDGGLVRSIRCVILRSSDILFLQPKENTQGPRVLSDKVIHQLSPDAVTSSTPFMRLKVACSHGLMSGAQNHSVMAVLTIWRPNEETQLVCKEGMEVYATGLAVSWKQQELSLSSSKHSTFMRTNSLNLENAQAFVGYEPRSCLSVRDIQHMAGQEVDACVYIIYVSHDYAFATDQSLKLVSIKLPHWGRKAWKNGATFCLRNLFVSHFDQGLGVLDCTMTEMSTLSKSPTKSSYFASTFHNLKADMETKKSEIDTLMEYIKSSILHQTAYDTSSIASTQEKLTVIVGHPMHLYLLPHAEANDVAAILYIDEGSQVVEVSLTPSLANQASNMLNANDWLQLIRVSTRLQIEDSMTNSCRSWEAFGSSCRLIATQIDILSTSERMQSLFRQVQ</sequence>
<feature type="region of interest" description="Disordered" evidence="1">
    <location>
        <begin position="774"/>
        <end position="802"/>
    </location>
</feature>
<feature type="compositionally biased region" description="Polar residues" evidence="1">
    <location>
        <begin position="532"/>
        <end position="542"/>
    </location>
</feature>
<dbReference type="EMBL" id="CAADRA010005138">
    <property type="protein sequence ID" value="VFT85812.1"/>
    <property type="molecule type" value="Genomic_DNA"/>
</dbReference>
<dbReference type="PANTHER" id="PTHR11289:SF0">
    <property type="entry name" value="BREAST CANCER TYPE 2 SUSCEPTIBILITY PROTEIN"/>
    <property type="match status" value="1"/>
</dbReference>
<organism evidence="5 6">
    <name type="scientific">Aphanomyces stellatus</name>
    <dbReference type="NCBI Taxonomy" id="120398"/>
    <lineage>
        <taxon>Eukaryota</taxon>
        <taxon>Sar</taxon>
        <taxon>Stramenopiles</taxon>
        <taxon>Oomycota</taxon>
        <taxon>Saprolegniomycetes</taxon>
        <taxon>Saprolegniales</taxon>
        <taxon>Verrucalvaceae</taxon>
        <taxon>Aphanomyces</taxon>
    </lineage>
</organism>
<feature type="region of interest" description="Disordered" evidence="1">
    <location>
        <begin position="1"/>
        <end position="130"/>
    </location>
</feature>
<evidence type="ECO:0000259" key="3">
    <source>
        <dbReference type="Pfam" id="PF09169"/>
    </source>
</evidence>
<feature type="compositionally biased region" description="Basic residues" evidence="1">
    <location>
        <begin position="107"/>
        <end position="120"/>
    </location>
</feature>
<dbReference type="Pfam" id="PF09103">
    <property type="entry name" value="BRCA-2_OB1"/>
    <property type="match status" value="1"/>
</dbReference>
<evidence type="ECO:0000313" key="5">
    <source>
        <dbReference type="EMBL" id="VFT85812.1"/>
    </source>
</evidence>
<dbReference type="InterPro" id="IPR036315">
    <property type="entry name" value="BRCA2_hlx_sf"/>
</dbReference>
<feature type="region of interest" description="Disordered" evidence="1">
    <location>
        <begin position="518"/>
        <end position="542"/>
    </location>
</feature>
<reference evidence="4" key="2">
    <citation type="submission" date="2019-06" db="EMBL/GenBank/DDBJ databases">
        <title>Genomics analysis of Aphanomyces spp. identifies a new class of oomycete effector associated with host adaptation.</title>
        <authorList>
            <person name="Gaulin E."/>
        </authorList>
    </citation>
    <scope>NUCLEOTIDE SEQUENCE</scope>
    <source>
        <strain evidence="4">CBS 578.67</strain>
    </source>
</reference>
<dbReference type="EMBL" id="VJMH01005117">
    <property type="protein sequence ID" value="KAF0700592.1"/>
    <property type="molecule type" value="Genomic_DNA"/>
</dbReference>
<feature type="compositionally biased region" description="Basic and acidic residues" evidence="1">
    <location>
        <begin position="653"/>
        <end position="669"/>
    </location>
</feature>
<dbReference type="InterPro" id="IPR015525">
    <property type="entry name" value="BRCA2"/>
</dbReference>
<evidence type="ECO:0000313" key="6">
    <source>
        <dbReference type="Proteomes" id="UP000332933"/>
    </source>
</evidence>
<evidence type="ECO:0000256" key="1">
    <source>
        <dbReference type="SAM" id="MobiDB-lite"/>
    </source>
</evidence>
<evidence type="ECO:0000313" key="4">
    <source>
        <dbReference type="EMBL" id="KAF0700592.1"/>
    </source>
</evidence>
<gene>
    <name evidence="5" type="primary">Aste57867_8928</name>
    <name evidence="4" type="ORF">As57867_008893</name>
    <name evidence="5" type="ORF">ASTE57867_8928</name>
</gene>
<protein>
    <submittedName>
        <fullName evidence="5">Aste57867_8928 protein</fullName>
    </submittedName>
</protein>
<feature type="domain" description="BRCA2 OB1" evidence="2">
    <location>
        <begin position="1021"/>
        <end position="1138"/>
    </location>
</feature>
<name>A0A485KLN8_9STRA</name>
<reference evidence="5 6" key="1">
    <citation type="submission" date="2019-03" db="EMBL/GenBank/DDBJ databases">
        <authorList>
            <person name="Gaulin E."/>
            <person name="Dumas B."/>
        </authorList>
    </citation>
    <scope>NUCLEOTIDE SEQUENCE [LARGE SCALE GENOMIC DNA]</scope>
    <source>
        <strain evidence="5">CBS 568.67</strain>
    </source>
</reference>
<dbReference type="SUPFAM" id="SSF81872">
    <property type="entry name" value="BRCA2 helical domain"/>
    <property type="match status" value="1"/>
</dbReference>
<feature type="compositionally biased region" description="Basic and acidic residues" evidence="1">
    <location>
        <begin position="121"/>
        <end position="130"/>
    </location>
</feature>
<dbReference type="InterPro" id="IPR015187">
    <property type="entry name" value="BRCA2_OB_1"/>
</dbReference>
<accession>A0A485KLN8</accession>
<dbReference type="Gene3D" id="2.40.50.140">
    <property type="entry name" value="Nucleic acid-binding proteins"/>
    <property type="match status" value="3"/>
</dbReference>
<feature type="domain" description="Breast cancer type 2 susceptibility protein helical" evidence="3">
    <location>
        <begin position="967"/>
        <end position="1017"/>
    </location>
</feature>
<feature type="region of interest" description="Disordered" evidence="1">
    <location>
        <begin position="447"/>
        <end position="470"/>
    </location>
</feature>
<evidence type="ECO:0000259" key="2">
    <source>
        <dbReference type="Pfam" id="PF09103"/>
    </source>
</evidence>
<feature type="region of interest" description="Disordered" evidence="1">
    <location>
        <begin position="644"/>
        <end position="670"/>
    </location>
</feature>
<feature type="compositionally biased region" description="Basic and acidic residues" evidence="1">
    <location>
        <begin position="518"/>
        <end position="531"/>
    </location>
</feature>
<dbReference type="GO" id="GO:0006355">
    <property type="term" value="P:regulation of DNA-templated transcription"/>
    <property type="evidence" value="ECO:0007669"/>
    <property type="project" value="TreeGrafter"/>
</dbReference>
<feature type="compositionally biased region" description="Basic and acidic residues" evidence="1">
    <location>
        <begin position="8"/>
        <end position="19"/>
    </location>
</feature>
<feature type="compositionally biased region" description="Polar residues" evidence="1">
    <location>
        <begin position="447"/>
        <end position="460"/>
    </location>
</feature>
<dbReference type="SUPFAM" id="SSF50249">
    <property type="entry name" value="Nucleic acid-binding proteins"/>
    <property type="match status" value="3"/>
</dbReference>
<dbReference type="GO" id="GO:0000724">
    <property type="term" value="P:double-strand break repair via homologous recombination"/>
    <property type="evidence" value="ECO:0007669"/>
    <property type="project" value="InterPro"/>
</dbReference>
<dbReference type="Proteomes" id="UP000332933">
    <property type="component" value="Unassembled WGS sequence"/>
</dbReference>